<comment type="caution">
    <text evidence="6">The sequence shown here is derived from an EMBL/GenBank/DDBJ whole genome shotgun (WGS) entry which is preliminary data.</text>
</comment>
<dbReference type="InterPro" id="IPR036388">
    <property type="entry name" value="WH-like_DNA-bd_sf"/>
</dbReference>
<dbReference type="RefSeq" id="WP_338209089.1">
    <property type="nucleotide sequence ID" value="NZ_JAYMFF010000003.1"/>
</dbReference>
<name>A0ABU6IFZ1_9ACTN</name>
<keyword evidence="2" id="KW-0238">DNA-binding</keyword>
<proteinExistence type="predicted"/>
<evidence type="ECO:0000256" key="4">
    <source>
        <dbReference type="SAM" id="Phobius"/>
    </source>
</evidence>
<dbReference type="Pfam" id="PF00196">
    <property type="entry name" value="GerE"/>
    <property type="match status" value="1"/>
</dbReference>
<dbReference type="EMBL" id="JAYMFF010000003">
    <property type="protein sequence ID" value="MEC4175360.1"/>
    <property type="molecule type" value="Genomic_DNA"/>
</dbReference>
<feature type="transmembrane region" description="Helical" evidence="4">
    <location>
        <begin position="301"/>
        <end position="323"/>
    </location>
</feature>
<dbReference type="PANTHER" id="PTHR44688">
    <property type="entry name" value="DNA-BINDING TRANSCRIPTIONAL ACTIVATOR DEVR_DOSR"/>
    <property type="match status" value="1"/>
</dbReference>
<feature type="transmembrane region" description="Helical" evidence="4">
    <location>
        <begin position="108"/>
        <end position="127"/>
    </location>
</feature>
<feature type="transmembrane region" description="Helical" evidence="4">
    <location>
        <begin position="139"/>
        <end position="158"/>
    </location>
</feature>
<feature type="transmembrane region" description="Helical" evidence="4">
    <location>
        <begin position="51"/>
        <end position="70"/>
    </location>
</feature>
<dbReference type="InterPro" id="IPR000792">
    <property type="entry name" value="Tscrpt_reg_LuxR_C"/>
</dbReference>
<feature type="transmembrane region" description="Helical" evidence="4">
    <location>
        <begin position="240"/>
        <end position="265"/>
    </location>
</feature>
<feature type="transmembrane region" description="Helical" evidence="4">
    <location>
        <begin position="277"/>
        <end position="295"/>
    </location>
</feature>
<dbReference type="SMART" id="SM00421">
    <property type="entry name" value="HTH_LUXR"/>
    <property type="match status" value="1"/>
</dbReference>
<dbReference type="PRINTS" id="PR00038">
    <property type="entry name" value="HTHLUXR"/>
</dbReference>
<evidence type="ECO:0000256" key="3">
    <source>
        <dbReference type="ARBA" id="ARBA00023163"/>
    </source>
</evidence>
<gene>
    <name evidence="6" type="ORF">VIN30_02720</name>
</gene>
<feature type="domain" description="HTH luxR-type" evidence="5">
    <location>
        <begin position="432"/>
        <end position="497"/>
    </location>
</feature>
<feature type="transmembrane region" description="Helical" evidence="4">
    <location>
        <begin position="82"/>
        <end position="102"/>
    </location>
</feature>
<dbReference type="CDD" id="cd06170">
    <property type="entry name" value="LuxR_C_like"/>
    <property type="match status" value="1"/>
</dbReference>
<keyword evidence="4" id="KW-0812">Transmembrane</keyword>
<feature type="transmembrane region" description="Helical" evidence="4">
    <location>
        <begin position="164"/>
        <end position="184"/>
    </location>
</feature>
<dbReference type="PROSITE" id="PS50043">
    <property type="entry name" value="HTH_LUXR_2"/>
    <property type="match status" value="1"/>
</dbReference>
<keyword evidence="7" id="KW-1185">Reference proteome</keyword>
<dbReference type="Proteomes" id="UP001349994">
    <property type="component" value="Unassembled WGS sequence"/>
</dbReference>
<feature type="transmembrane region" description="Helical" evidence="4">
    <location>
        <begin position="205"/>
        <end position="228"/>
    </location>
</feature>
<reference evidence="6 7" key="1">
    <citation type="submission" date="2024-01" db="EMBL/GenBank/DDBJ databases">
        <title>novel species in genus Adlercreutzia.</title>
        <authorList>
            <person name="Liu X."/>
        </authorList>
    </citation>
    <scope>NUCLEOTIDE SEQUENCE [LARGE SCALE GENOMIC DNA]</scope>
    <source>
        <strain evidence="6 7">R7</strain>
    </source>
</reference>
<keyword evidence="1" id="KW-0805">Transcription regulation</keyword>
<dbReference type="Gene3D" id="1.10.10.10">
    <property type="entry name" value="Winged helix-like DNA-binding domain superfamily/Winged helix DNA-binding domain"/>
    <property type="match status" value="1"/>
</dbReference>
<dbReference type="PANTHER" id="PTHR44688:SF16">
    <property type="entry name" value="DNA-BINDING TRANSCRIPTIONAL ACTIVATOR DEVR_DOSR"/>
    <property type="match status" value="1"/>
</dbReference>
<evidence type="ECO:0000313" key="6">
    <source>
        <dbReference type="EMBL" id="MEC4175360.1"/>
    </source>
</evidence>
<dbReference type="InterPro" id="IPR016032">
    <property type="entry name" value="Sig_transdc_resp-reg_C-effctor"/>
</dbReference>
<keyword evidence="4" id="KW-1133">Transmembrane helix</keyword>
<evidence type="ECO:0000313" key="7">
    <source>
        <dbReference type="Proteomes" id="UP001349994"/>
    </source>
</evidence>
<dbReference type="SUPFAM" id="SSF46894">
    <property type="entry name" value="C-terminal effector domain of the bipartite response regulators"/>
    <property type="match status" value="1"/>
</dbReference>
<feature type="transmembrane region" description="Helical" evidence="4">
    <location>
        <begin position="21"/>
        <end position="45"/>
    </location>
</feature>
<keyword evidence="4" id="KW-0472">Membrane</keyword>
<organism evidence="6 7">
    <name type="scientific">Adlercreutzia wanghongyangiae</name>
    <dbReference type="NCBI Taxonomy" id="3111451"/>
    <lineage>
        <taxon>Bacteria</taxon>
        <taxon>Bacillati</taxon>
        <taxon>Actinomycetota</taxon>
        <taxon>Coriobacteriia</taxon>
        <taxon>Eggerthellales</taxon>
        <taxon>Eggerthellaceae</taxon>
        <taxon>Adlercreutzia</taxon>
    </lineage>
</organism>
<feature type="transmembrane region" description="Helical" evidence="4">
    <location>
        <begin position="368"/>
        <end position="387"/>
    </location>
</feature>
<sequence length="499" mass="52660">MDDVSLGRRLGLDNRASVLDFCVVLFGLALCRVWIILCLSAPFALAELESSDWLFLLPGGMTALVAALVATRAADRVAFDGGFKTAVGVLAALFSAVTPVVASLQHPWLLGLFMVLGGMASGCLQMLWGAAFARRSQLFCLYCYPATAVVTAVMVAVVLAGGELLVFCVFPLASFLLLLVASEGSGSGSEATKAEVPAEAADESALPLSTIVRLLISIGVFSFLCRFFDGLPAGDMVDPLAVIGGSSLFALVVTGVGFLGFVVVAGRTFNPLIGYRVALPLMAAGMTVIALFFAHHWYLSILLIGMGYELFDTLTWILLVVLAQNQRVRWAPLTVFGLGTAATMLGMGVGRLAGVAVSAGLASGAWELPSVGVACVMTLVITAFLVIPEGTFAQLAGIRIFDRGEQRPADEDAAAEVATVAGRHPLEAACMAVAEEYRLTPREGEVLFLLARGRTLAIVVRDLGIAKGTAQTHMENVYHKLGVHKQQELIDLVESYVEG</sequence>
<accession>A0ABU6IFZ1</accession>
<evidence type="ECO:0000259" key="5">
    <source>
        <dbReference type="PROSITE" id="PS50043"/>
    </source>
</evidence>
<keyword evidence="3" id="KW-0804">Transcription</keyword>
<feature type="transmembrane region" description="Helical" evidence="4">
    <location>
        <begin position="335"/>
        <end position="362"/>
    </location>
</feature>
<evidence type="ECO:0000256" key="2">
    <source>
        <dbReference type="ARBA" id="ARBA00023125"/>
    </source>
</evidence>
<protein>
    <submittedName>
        <fullName evidence="6">Helix-turn-helix transcriptional regulator</fullName>
    </submittedName>
</protein>
<evidence type="ECO:0000256" key="1">
    <source>
        <dbReference type="ARBA" id="ARBA00023015"/>
    </source>
</evidence>